<keyword evidence="4 6" id="KW-1133">Transmembrane helix</keyword>
<evidence type="ECO:0000256" key="5">
    <source>
        <dbReference type="ARBA" id="ARBA00023136"/>
    </source>
</evidence>
<comment type="similarity">
    <text evidence="2">Belongs to the acetate uptake transporter (AceTr) (TC 2.A.96) family.</text>
</comment>
<dbReference type="Pfam" id="PF01184">
    <property type="entry name" value="Gpr1_Fun34_YaaH"/>
    <property type="match status" value="1"/>
</dbReference>
<feature type="transmembrane region" description="Helical" evidence="6">
    <location>
        <begin position="135"/>
        <end position="151"/>
    </location>
</feature>
<dbReference type="GO" id="GO:0015123">
    <property type="term" value="F:acetate transmembrane transporter activity"/>
    <property type="evidence" value="ECO:0007669"/>
    <property type="project" value="TreeGrafter"/>
</dbReference>
<dbReference type="AlphaFoldDB" id="A0A9N9H0P6"/>
<dbReference type="Proteomes" id="UP000789831">
    <property type="component" value="Unassembled WGS sequence"/>
</dbReference>
<accession>A0A9N9H0P6</accession>
<sequence>MIEELRLNAKFGNPTPLGLFSFALTTFVLSIYTVQARGITHPNVVVGLALFYGGIVQLLAGMWEFKVGNTLSATICSSYGGFWLSYATILIPGFNITAAYASQSELNQALGIFQLGWTIFSFLMLLATFKTKGSIVLLSISVTITFTLLTASKFLENADLEKAGGYMGIVASLLAWYNAIAELLTDENSYFTIPTFDMSRKRK</sequence>
<dbReference type="PANTHER" id="PTHR31123">
    <property type="entry name" value="ACCUMULATION OF DYADS PROTEIN 2-RELATED"/>
    <property type="match status" value="1"/>
</dbReference>
<evidence type="ECO:0000256" key="6">
    <source>
        <dbReference type="SAM" id="Phobius"/>
    </source>
</evidence>
<feature type="transmembrane region" description="Helical" evidence="6">
    <location>
        <begin position="15"/>
        <end position="32"/>
    </location>
</feature>
<dbReference type="InterPro" id="IPR051633">
    <property type="entry name" value="AceTr"/>
</dbReference>
<dbReference type="EMBL" id="CAJVPL010003894">
    <property type="protein sequence ID" value="CAG8640261.1"/>
    <property type="molecule type" value="Genomic_DNA"/>
</dbReference>
<dbReference type="GO" id="GO:0005886">
    <property type="term" value="C:plasma membrane"/>
    <property type="evidence" value="ECO:0007669"/>
    <property type="project" value="TreeGrafter"/>
</dbReference>
<feature type="transmembrane region" description="Helical" evidence="6">
    <location>
        <begin position="163"/>
        <end position="180"/>
    </location>
</feature>
<dbReference type="InterPro" id="IPR000791">
    <property type="entry name" value="Gpr1/Fun34/SatP-like"/>
</dbReference>
<feature type="transmembrane region" description="Helical" evidence="6">
    <location>
        <begin position="109"/>
        <end position="129"/>
    </location>
</feature>
<keyword evidence="8" id="KW-1185">Reference proteome</keyword>
<reference evidence="7" key="1">
    <citation type="submission" date="2021-06" db="EMBL/GenBank/DDBJ databases">
        <authorList>
            <person name="Kallberg Y."/>
            <person name="Tangrot J."/>
            <person name="Rosling A."/>
        </authorList>
    </citation>
    <scope>NUCLEOTIDE SEQUENCE</scope>
    <source>
        <strain evidence="7">MT106</strain>
    </source>
</reference>
<evidence type="ECO:0000256" key="4">
    <source>
        <dbReference type="ARBA" id="ARBA00022989"/>
    </source>
</evidence>
<evidence type="ECO:0000256" key="1">
    <source>
        <dbReference type="ARBA" id="ARBA00004141"/>
    </source>
</evidence>
<dbReference type="OrthoDB" id="3648309at2759"/>
<comment type="caution">
    <text evidence="7">The sequence shown here is derived from an EMBL/GenBank/DDBJ whole genome shotgun (WGS) entry which is preliminary data.</text>
</comment>
<feature type="transmembrane region" description="Helical" evidence="6">
    <location>
        <begin position="83"/>
        <end position="102"/>
    </location>
</feature>
<name>A0A9N9H0P6_9GLOM</name>
<protein>
    <submittedName>
        <fullName evidence="7">12864_t:CDS:1</fullName>
    </submittedName>
</protein>
<proteinExistence type="inferred from homology"/>
<evidence type="ECO:0000256" key="2">
    <source>
        <dbReference type="ARBA" id="ARBA00005587"/>
    </source>
</evidence>
<evidence type="ECO:0000313" key="7">
    <source>
        <dbReference type="EMBL" id="CAG8640261.1"/>
    </source>
</evidence>
<feature type="transmembrane region" description="Helical" evidence="6">
    <location>
        <begin position="44"/>
        <end position="63"/>
    </location>
</feature>
<dbReference type="NCBIfam" id="NF038013">
    <property type="entry name" value="AceTr_1"/>
    <property type="match status" value="1"/>
</dbReference>
<comment type="subcellular location">
    <subcellularLocation>
        <location evidence="1">Membrane</location>
        <topology evidence="1">Multi-pass membrane protein</topology>
    </subcellularLocation>
</comment>
<keyword evidence="3 6" id="KW-0812">Transmembrane</keyword>
<keyword evidence="5 6" id="KW-0472">Membrane</keyword>
<gene>
    <name evidence="7" type="ORF">AGERDE_LOCUS10945</name>
</gene>
<dbReference type="PANTHER" id="PTHR31123:SF1">
    <property type="entry name" value="ACCUMULATION OF DYADS PROTEIN 2-RELATED"/>
    <property type="match status" value="1"/>
</dbReference>
<organism evidence="7 8">
    <name type="scientific">Ambispora gerdemannii</name>
    <dbReference type="NCBI Taxonomy" id="144530"/>
    <lineage>
        <taxon>Eukaryota</taxon>
        <taxon>Fungi</taxon>
        <taxon>Fungi incertae sedis</taxon>
        <taxon>Mucoromycota</taxon>
        <taxon>Glomeromycotina</taxon>
        <taxon>Glomeromycetes</taxon>
        <taxon>Archaeosporales</taxon>
        <taxon>Ambisporaceae</taxon>
        <taxon>Ambispora</taxon>
    </lineage>
</organism>
<evidence type="ECO:0000313" key="8">
    <source>
        <dbReference type="Proteomes" id="UP000789831"/>
    </source>
</evidence>
<evidence type="ECO:0000256" key="3">
    <source>
        <dbReference type="ARBA" id="ARBA00022692"/>
    </source>
</evidence>